<sequence length="327" mass="39457">MAFLSSAMSPVTSIIVINLYSDPIVIIQKYSFRTKKFKKLLQKTPSSQMDPESTPIVHHGISSNLTKPNYARCFVIESEYSQENDPSTIVQKYFPPKWHFIPSDPKKNRQFYELILIDTMSIILTHILHPNDPSNFSHSKCTIKKVITLQEWGEHPSKLWEFSTPFEPQFFNYWDYKNAWFITFYLQNKQLDHCWLFNFDKSSTDQLPNWFLKWWILFGPIKEILPKLFKHAFKVFEKNYQVPAQMSSFPSLLHFYTNFQLPWILHWDYMILQGSPFKILARRFEVTWWDQFEFDEILYEYFQFVIEKLKLYQNCSKLPPKKRKKEY</sequence>
<comment type="caution">
    <text evidence="1">The sequence shown here is derived from an EMBL/GenBank/DDBJ whole genome shotgun (WGS) entry which is preliminary data.</text>
</comment>
<reference evidence="1" key="1">
    <citation type="submission" date="2020-03" db="EMBL/GenBank/DDBJ databases">
        <title>Castanea mollissima Vanexum genome sequencing.</title>
        <authorList>
            <person name="Staton M."/>
        </authorList>
    </citation>
    <scope>NUCLEOTIDE SEQUENCE</scope>
    <source>
        <tissue evidence="1">Leaf</tissue>
    </source>
</reference>
<accession>A0A8J4VJY7</accession>
<proteinExistence type="predicted"/>
<dbReference type="PANTHER" id="PTHR48434:SF1">
    <property type="entry name" value="(RAPE) HYPOTHETICAL PROTEIN"/>
    <property type="match status" value="1"/>
</dbReference>
<evidence type="ECO:0000313" key="2">
    <source>
        <dbReference type="Proteomes" id="UP000737018"/>
    </source>
</evidence>
<keyword evidence="2" id="KW-1185">Reference proteome</keyword>
<dbReference type="AlphaFoldDB" id="A0A8J4VJY7"/>
<dbReference type="OrthoDB" id="1743486at2759"/>
<gene>
    <name evidence="1" type="ORF">CMV_015569</name>
</gene>
<name>A0A8J4VJY7_9ROSI</name>
<evidence type="ECO:0000313" key="1">
    <source>
        <dbReference type="EMBL" id="KAF3959635.1"/>
    </source>
</evidence>
<dbReference type="EMBL" id="JRKL02002285">
    <property type="protein sequence ID" value="KAF3959635.1"/>
    <property type="molecule type" value="Genomic_DNA"/>
</dbReference>
<protein>
    <submittedName>
        <fullName evidence="1">Uncharacterized protein</fullName>
    </submittedName>
</protein>
<dbReference type="PANTHER" id="PTHR48434">
    <property type="entry name" value="(RAPE) HYPOTHETICAL PROTEIN"/>
    <property type="match status" value="1"/>
</dbReference>
<organism evidence="1 2">
    <name type="scientific">Castanea mollissima</name>
    <name type="common">Chinese chestnut</name>
    <dbReference type="NCBI Taxonomy" id="60419"/>
    <lineage>
        <taxon>Eukaryota</taxon>
        <taxon>Viridiplantae</taxon>
        <taxon>Streptophyta</taxon>
        <taxon>Embryophyta</taxon>
        <taxon>Tracheophyta</taxon>
        <taxon>Spermatophyta</taxon>
        <taxon>Magnoliopsida</taxon>
        <taxon>eudicotyledons</taxon>
        <taxon>Gunneridae</taxon>
        <taxon>Pentapetalae</taxon>
        <taxon>rosids</taxon>
        <taxon>fabids</taxon>
        <taxon>Fagales</taxon>
        <taxon>Fagaceae</taxon>
        <taxon>Castanea</taxon>
    </lineage>
</organism>
<dbReference type="Proteomes" id="UP000737018">
    <property type="component" value="Unassembled WGS sequence"/>
</dbReference>